<organism evidence="1 2">
    <name type="scientific">Pelagomonas calceolata</name>
    <dbReference type="NCBI Taxonomy" id="35677"/>
    <lineage>
        <taxon>Eukaryota</taxon>
        <taxon>Sar</taxon>
        <taxon>Stramenopiles</taxon>
        <taxon>Ochrophyta</taxon>
        <taxon>Pelagophyceae</taxon>
        <taxon>Pelagomonadales</taxon>
        <taxon>Pelagomonadaceae</taxon>
        <taxon>Pelagomonas</taxon>
    </lineage>
</organism>
<name>A0A8J2SML4_9STRA</name>
<dbReference type="AlphaFoldDB" id="A0A8J2SML4"/>
<dbReference type="Proteomes" id="UP000789595">
    <property type="component" value="Unassembled WGS sequence"/>
</dbReference>
<sequence length="449" mass="49077">MDVAARHSGAQKAPIVTQSSRTINSSIAHRRRRAHPTKGLPTTMRLLLCLAAAAAVDWQVPAYQSALTETGLRELLGVDDEQATPLIASVHRLGLANRLRSLAAAHVFATDANVELVVRWKAERGCDCEAEDLFAEPPWSTFKGNGSALDGLLAMVNETQPSVVLKPSSGRPVLVIRSSGRWRWSLPVTLDATKYSAIILDPRGQFAQPQMDCREFLHRKRAFYQRVDGAAMRVAGLNDTLVNLRNALQDKFVVGLHVRTYDPSFDWPVVPPPDVSVESSTTWDESAPIKVHFEAARRVLKRHPRAVIFLASNDASVKARAKREFKDSELIYADWGDATRATPGAGQRAALADWLVLGDAALVLHTFGSSFGEESASRNGVPSVRLRSGGHVLGVDINRDNCGHVGMRAAETEGDEHCFEQAGAQVCSPPLELKPCEMEEPWGLPDVFC</sequence>
<gene>
    <name evidence="1" type="ORF">PECAL_4P03680</name>
</gene>
<dbReference type="EMBL" id="CAKKNE010000004">
    <property type="protein sequence ID" value="CAH0373188.1"/>
    <property type="molecule type" value="Genomic_DNA"/>
</dbReference>
<evidence type="ECO:0000313" key="1">
    <source>
        <dbReference type="EMBL" id="CAH0373188.1"/>
    </source>
</evidence>
<accession>A0A8J2SML4</accession>
<dbReference type="Gene3D" id="3.40.50.11350">
    <property type="match status" value="1"/>
</dbReference>
<evidence type="ECO:0000313" key="2">
    <source>
        <dbReference type="Proteomes" id="UP000789595"/>
    </source>
</evidence>
<proteinExistence type="predicted"/>
<protein>
    <submittedName>
        <fullName evidence="1">Uncharacterized protein</fullName>
    </submittedName>
</protein>
<keyword evidence="2" id="KW-1185">Reference proteome</keyword>
<dbReference type="OrthoDB" id="197499at2759"/>
<reference evidence="1" key="1">
    <citation type="submission" date="2021-11" db="EMBL/GenBank/DDBJ databases">
        <authorList>
            <consortium name="Genoscope - CEA"/>
            <person name="William W."/>
        </authorList>
    </citation>
    <scope>NUCLEOTIDE SEQUENCE</scope>
</reference>
<comment type="caution">
    <text evidence="1">The sequence shown here is derived from an EMBL/GenBank/DDBJ whole genome shotgun (WGS) entry which is preliminary data.</text>
</comment>